<keyword evidence="2 7" id="KW-0285">Flavoprotein</keyword>
<evidence type="ECO:0000256" key="4">
    <source>
        <dbReference type="ARBA" id="ARBA00023002"/>
    </source>
</evidence>
<feature type="domain" description="FMN hydroxy acid dehydrogenase" evidence="9">
    <location>
        <begin position="43"/>
        <end position="426"/>
    </location>
</feature>
<feature type="binding site" evidence="7">
    <location>
        <position position="322"/>
    </location>
    <ligand>
        <name>glyoxylate</name>
        <dbReference type="ChEBI" id="CHEBI:36655"/>
    </ligand>
</feature>
<dbReference type="InterPro" id="IPR000262">
    <property type="entry name" value="FMN-dep_DH"/>
</dbReference>
<feature type="binding site" evidence="7">
    <location>
        <position position="173"/>
    </location>
    <ligand>
        <name>glyoxylate</name>
        <dbReference type="ChEBI" id="CHEBI:36655"/>
    </ligand>
</feature>
<dbReference type="InterPro" id="IPR012133">
    <property type="entry name" value="Alpha-hydoxy_acid_DH_FMN"/>
</dbReference>
<feature type="binding site" evidence="7">
    <location>
        <position position="320"/>
    </location>
    <ligand>
        <name>FMN</name>
        <dbReference type="ChEBI" id="CHEBI:58210"/>
    </ligand>
</feature>
<feature type="binding site" evidence="7">
    <location>
        <position position="199"/>
    </location>
    <ligand>
        <name>FMN</name>
        <dbReference type="ChEBI" id="CHEBI:58210"/>
    </ligand>
</feature>
<dbReference type="Proteomes" id="UP000600101">
    <property type="component" value="Unassembled WGS sequence"/>
</dbReference>
<protein>
    <submittedName>
        <fullName evidence="10">Alpha-hydroxy-acid oxidizing protein</fullName>
    </submittedName>
</protein>
<dbReference type="Pfam" id="PF01070">
    <property type="entry name" value="FMN_dh"/>
    <property type="match status" value="1"/>
</dbReference>
<keyword evidence="3 7" id="KW-0288">FMN</keyword>
<feature type="binding site" evidence="7">
    <location>
        <position position="151"/>
    </location>
    <ligand>
        <name>FMN</name>
        <dbReference type="ChEBI" id="CHEBI:58210"/>
    </ligand>
</feature>
<name>A0A9X0R5H3_9PROT</name>
<comment type="similarity">
    <text evidence="5">Belongs to the FMN-dependent alpha-hydroxy acid dehydrogenase family.</text>
</comment>
<dbReference type="FunFam" id="3.20.20.70:FF:000029">
    <property type="entry name" value="L-lactate dehydrogenase"/>
    <property type="match status" value="1"/>
</dbReference>
<evidence type="ECO:0000256" key="2">
    <source>
        <dbReference type="ARBA" id="ARBA00022630"/>
    </source>
</evidence>
<evidence type="ECO:0000256" key="7">
    <source>
        <dbReference type="PIRSR" id="PIRSR000138-2"/>
    </source>
</evidence>
<sequence>MPPEGEALNAGRNDQLSQPIGGVSPATPQGVRAEPRPVAAVPPWLQRFLSLEDFEHAARRHLPRMLYGFVSGAVETDASLRNNRDAFQDWAFVPRVLQDVSARQTETTLLGRRHAAPFGIAPMGASALSAYRGDLVFARTAAAAGIPMILSASSLIRLEEVRAEGPSAWYQAYLPGEPARIEALVDRVAAAGFETFVLTVDVPVSSNRENNVRNGYSLPLRPNPRLFWEGVSHPRWLFGTALRTLWHHGMPHFENMDADRGPPVLSPNLIRAVGRRDGLAWEHLALIRGRWQGQLIVKGVLSAEDARLAREYGADGVIVSNHGGRQLDGAIAPLHVLPEIAAVAGDMTVMLDGGIRRGTDVLKALALGAQFVFLGRPFLYAAAVGGEAGLRHAITLLWEEIHRDMAMLGITDLRQLGPDLLRRVRGG</sequence>
<evidence type="ECO:0000259" key="9">
    <source>
        <dbReference type="PROSITE" id="PS51349"/>
    </source>
</evidence>
<dbReference type="InterPro" id="IPR013785">
    <property type="entry name" value="Aldolase_TIM"/>
</dbReference>
<accession>A0A9X0R5H3</accession>
<feature type="binding site" evidence="7">
    <location>
        <position position="171"/>
    </location>
    <ligand>
        <name>FMN</name>
        <dbReference type="ChEBI" id="CHEBI:58210"/>
    </ligand>
</feature>
<dbReference type="PIRSF" id="PIRSF000138">
    <property type="entry name" value="Al-hdrx_acd_dh"/>
    <property type="match status" value="1"/>
</dbReference>
<feature type="binding site" evidence="7">
    <location>
        <begin position="352"/>
        <end position="356"/>
    </location>
    <ligand>
        <name>FMN</name>
        <dbReference type="ChEBI" id="CHEBI:58210"/>
    </ligand>
</feature>
<feature type="binding site" evidence="7">
    <location>
        <position position="325"/>
    </location>
    <ligand>
        <name>glyoxylate</name>
        <dbReference type="ChEBI" id="CHEBI:36655"/>
    </ligand>
</feature>
<feature type="binding site" evidence="7">
    <location>
        <position position="298"/>
    </location>
    <ligand>
        <name>FMN</name>
        <dbReference type="ChEBI" id="CHEBI:58210"/>
    </ligand>
</feature>
<reference evidence="10" key="1">
    <citation type="submission" date="2020-08" db="EMBL/GenBank/DDBJ databases">
        <authorList>
            <person name="Hu Y."/>
            <person name="Nguyen S.V."/>
            <person name="Li F."/>
            <person name="Fanning S."/>
        </authorList>
    </citation>
    <scope>NUCLEOTIDE SEQUENCE</scope>
    <source>
        <strain evidence="10">SYSU D8009</strain>
    </source>
</reference>
<evidence type="ECO:0000256" key="6">
    <source>
        <dbReference type="PIRSR" id="PIRSR000138-1"/>
    </source>
</evidence>
<dbReference type="SUPFAM" id="SSF51395">
    <property type="entry name" value="FMN-linked oxidoreductases"/>
    <property type="match status" value="1"/>
</dbReference>
<organism evidence="10 11">
    <name type="scientific">Siccirubricoccus deserti</name>
    <dbReference type="NCBI Taxonomy" id="2013562"/>
    <lineage>
        <taxon>Bacteria</taxon>
        <taxon>Pseudomonadati</taxon>
        <taxon>Pseudomonadota</taxon>
        <taxon>Alphaproteobacteria</taxon>
        <taxon>Acetobacterales</taxon>
        <taxon>Roseomonadaceae</taxon>
        <taxon>Siccirubricoccus</taxon>
    </lineage>
</organism>
<dbReference type="AlphaFoldDB" id="A0A9X0R5H3"/>
<dbReference type="RefSeq" id="WP_186773658.1">
    <property type="nucleotide sequence ID" value="NZ_JACOMF010000093.1"/>
</dbReference>
<dbReference type="InterPro" id="IPR008259">
    <property type="entry name" value="FMN_hydac_DH_AS"/>
</dbReference>
<dbReference type="Gene3D" id="3.20.20.70">
    <property type="entry name" value="Aldolase class I"/>
    <property type="match status" value="1"/>
</dbReference>
<dbReference type="PANTHER" id="PTHR10578:SF143">
    <property type="entry name" value="FMN-DEPENDENT ALPHA-HYDROXY ACID DEHYDROGENASE PB1A11.03"/>
    <property type="match status" value="1"/>
</dbReference>
<feature type="binding site" evidence="7">
    <location>
        <position position="208"/>
    </location>
    <ligand>
        <name>glyoxylate</name>
        <dbReference type="ChEBI" id="CHEBI:36655"/>
    </ligand>
</feature>
<evidence type="ECO:0000256" key="1">
    <source>
        <dbReference type="ARBA" id="ARBA00001917"/>
    </source>
</evidence>
<keyword evidence="4" id="KW-0560">Oxidoreductase</keyword>
<dbReference type="PANTHER" id="PTHR10578">
    <property type="entry name" value="S -2-HYDROXY-ACID OXIDASE-RELATED"/>
    <property type="match status" value="1"/>
</dbReference>
<evidence type="ECO:0000256" key="8">
    <source>
        <dbReference type="SAM" id="MobiDB-lite"/>
    </source>
</evidence>
<gene>
    <name evidence="10" type="ORF">H7965_27080</name>
</gene>
<dbReference type="CDD" id="cd02809">
    <property type="entry name" value="alpha_hydroxyacid_oxid_FMN"/>
    <property type="match status" value="1"/>
</dbReference>
<feature type="binding site" evidence="7">
    <location>
        <begin position="122"/>
        <end position="124"/>
    </location>
    <ligand>
        <name>FMN</name>
        <dbReference type="ChEBI" id="CHEBI:58210"/>
    </ligand>
</feature>
<comment type="caution">
    <text evidence="10">The sequence shown here is derived from an EMBL/GenBank/DDBJ whole genome shotgun (WGS) entry which is preliminary data.</text>
</comment>
<dbReference type="InterPro" id="IPR037396">
    <property type="entry name" value="FMN_HAD"/>
</dbReference>
<dbReference type="GO" id="GO:0016614">
    <property type="term" value="F:oxidoreductase activity, acting on CH-OH group of donors"/>
    <property type="evidence" value="ECO:0007669"/>
    <property type="project" value="UniProtKB-ARBA"/>
</dbReference>
<dbReference type="PROSITE" id="PS51349">
    <property type="entry name" value="FMN_HYDROXY_ACID_DH_2"/>
    <property type="match status" value="1"/>
</dbReference>
<dbReference type="EMBL" id="JACOMF010000093">
    <property type="protein sequence ID" value="MBC4018918.1"/>
    <property type="molecule type" value="Genomic_DNA"/>
</dbReference>
<feature type="binding site" evidence="7">
    <location>
        <begin position="375"/>
        <end position="376"/>
    </location>
    <ligand>
        <name>FMN</name>
        <dbReference type="ChEBI" id="CHEBI:58210"/>
    </ligand>
</feature>
<evidence type="ECO:0000256" key="3">
    <source>
        <dbReference type="ARBA" id="ARBA00022643"/>
    </source>
</evidence>
<proteinExistence type="inferred from homology"/>
<feature type="region of interest" description="Disordered" evidence="8">
    <location>
        <begin position="1"/>
        <end position="35"/>
    </location>
</feature>
<evidence type="ECO:0000313" key="10">
    <source>
        <dbReference type="EMBL" id="MBC4018918.1"/>
    </source>
</evidence>
<feature type="active site" description="Proton acceptor" evidence="6">
    <location>
        <position position="322"/>
    </location>
</feature>
<dbReference type="GO" id="GO:0010181">
    <property type="term" value="F:FMN binding"/>
    <property type="evidence" value="ECO:0007669"/>
    <property type="project" value="InterPro"/>
</dbReference>
<comment type="cofactor">
    <cofactor evidence="1">
        <name>FMN</name>
        <dbReference type="ChEBI" id="CHEBI:58210"/>
    </cofactor>
</comment>
<evidence type="ECO:0000313" key="11">
    <source>
        <dbReference type="Proteomes" id="UP000600101"/>
    </source>
</evidence>
<keyword evidence="11" id="KW-1185">Reference proteome</keyword>
<dbReference type="PROSITE" id="PS00557">
    <property type="entry name" value="FMN_HYDROXY_ACID_DH_1"/>
    <property type="match status" value="1"/>
</dbReference>
<evidence type="ECO:0000256" key="5">
    <source>
        <dbReference type="ARBA" id="ARBA00024042"/>
    </source>
</evidence>